<evidence type="ECO:0000256" key="1">
    <source>
        <dbReference type="SAM" id="Phobius"/>
    </source>
</evidence>
<sequence length="141" mass="15514">MHAPCRRQMFVPFSFSCSDQVSQKTEKLSKTEEKGTRKSGHRCSRRLGSYLKPCPFQKSLSRRAQSSNAVIIIIITVVVDSFVLLLRNAFRLLPREGSSPGVGISRCAESTSHLASSVKSQDKWGSEARAAKGADRLIASD</sequence>
<organism evidence="2 3">
    <name type="scientific">Parathielavia appendiculata</name>
    <dbReference type="NCBI Taxonomy" id="2587402"/>
    <lineage>
        <taxon>Eukaryota</taxon>
        <taxon>Fungi</taxon>
        <taxon>Dikarya</taxon>
        <taxon>Ascomycota</taxon>
        <taxon>Pezizomycotina</taxon>
        <taxon>Sordariomycetes</taxon>
        <taxon>Sordariomycetidae</taxon>
        <taxon>Sordariales</taxon>
        <taxon>Chaetomiaceae</taxon>
        <taxon>Parathielavia</taxon>
    </lineage>
</organism>
<reference evidence="2" key="2">
    <citation type="submission" date="2023-05" db="EMBL/GenBank/DDBJ databases">
        <authorList>
            <consortium name="Lawrence Berkeley National Laboratory"/>
            <person name="Steindorff A."/>
            <person name="Hensen N."/>
            <person name="Bonometti L."/>
            <person name="Westerberg I."/>
            <person name="Brannstrom I.O."/>
            <person name="Guillou S."/>
            <person name="Cros-Aarteil S."/>
            <person name="Calhoun S."/>
            <person name="Haridas S."/>
            <person name="Kuo A."/>
            <person name="Mondo S."/>
            <person name="Pangilinan J."/>
            <person name="Riley R."/>
            <person name="Labutti K."/>
            <person name="Andreopoulos B."/>
            <person name="Lipzen A."/>
            <person name="Chen C."/>
            <person name="Yanf M."/>
            <person name="Daum C."/>
            <person name="Ng V."/>
            <person name="Clum A."/>
            <person name="Ohm R."/>
            <person name="Martin F."/>
            <person name="Silar P."/>
            <person name="Natvig D."/>
            <person name="Lalanne C."/>
            <person name="Gautier V."/>
            <person name="Ament-Velasquez S.L."/>
            <person name="Kruys A."/>
            <person name="Hutchinson M.I."/>
            <person name="Powell A.J."/>
            <person name="Barry K."/>
            <person name="Miller A.N."/>
            <person name="Grigoriev I.V."/>
            <person name="Debuchy R."/>
            <person name="Gladieux P."/>
            <person name="Thoren M.H."/>
            <person name="Johannesson H."/>
        </authorList>
    </citation>
    <scope>NUCLEOTIDE SEQUENCE</scope>
    <source>
        <strain evidence="2">CBS 731.68</strain>
    </source>
</reference>
<keyword evidence="3" id="KW-1185">Reference proteome</keyword>
<keyword evidence="1" id="KW-0472">Membrane</keyword>
<evidence type="ECO:0000313" key="2">
    <source>
        <dbReference type="EMBL" id="KAK4124126.1"/>
    </source>
</evidence>
<protein>
    <submittedName>
        <fullName evidence="2">Uncharacterized protein</fullName>
    </submittedName>
</protein>
<dbReference type="EMBL" id="MU853227">
    <property type="protein sequence ID" value="KAK4124126.1"/>
    <property type="molecule type" value="Genomic_DNA"/>
</dbReference>
<dbReference type="AlphaFoldDB" id="A0AAN6U2Q0"/>
<keyword evidence="1" id="KW-0812">Transmembrane</keyword>
<comment type="caution">
    <text evidence="2">The sequence shown here is derived from an EMBL/GenBank/DDBJ whole genome shotgun (WGS) entry which is preliminary data.</text>
</comment>
<feature type="transmembrane region" description="Helical" evidence="1">
    <location>
        <begin position="69"/>
        <end position="90"/>
    </location>
</feature>
<reference evidence="2" key="1">
    <citation type="journal article" date="2023" name="Mol. Phylogenet. Evol.">
        <title>Genome-scale phylogeny and comparative genomics of the fungal order Sordariales.</title>
        <authorList>
            <person name="Hensen N."/>
            <person name="Bonometti L."/>
            <person name="Westerberg I."/>
            <person name="Brannstrom I.O."/>
            <person name="Guillou S."/>
            <person name="Cros-Aarteil S."/>
            <person name="Calhoun S."/>
            <person name="Haridas S."/>
            <person name="Kuo A."/>
            <person name="Mondo S."/>
            <person name="Pangilinan J."/>
            <person name="Riley R."/>
            <person name="LaButti K."/>
            <person name="Andreopoulos B."/>
            <person name="Lipzen A."/>
            <person name="Chen C."/>
            <person name="Yan M."/>
            <person name="Daum C."/>
            <person name="Ng V."/>
            <person name="Clum A."/>
            <person name="Steindorff A."/>
            <person name="Ohm R.A."/>
            <person name="Martin F."/>
            <person name="Silar P."/>
            <person name="Natvig D.O."/>
            <person name="Lalanne C."/>
            <person name="Gautier V."/>
            <person name="Ament-Velasquez S.L."/>
            <person name="Kruys A."/>
            <person name="Hutchinson M.I."/>
            <person name="Powell A.J."/>
            <person name="Barry K."/>
            <person name="Miller A.N."/>
            <person name="Grigoriev I.V."/>
            <person name="Debuchy R."/>
            <person name="Gladieux P."/>
            <person name="Hiltunen Thoren M."/>
            <person name="Johannesson H."/>
        </authorList>
    </citation>
    <scope>NUCLEOTIDE SEQUENCE</scope>
    <source>
        <strain evidence="2">CBS 731.68</strain>
    </source>
</reference>
<accession>A0AAN6U2Q0</accession>
<proteinExistence type="predicted"/>
<evidence type="ECO:0000313" key="3">
    <source>
        <dbReference type="Proteomes" id="UP001302602"/>
    </source>
</evidence>
<name>A0AAN6U2Q0_9PEZI</name>
<dbReference type="GeneID" id="87823868"/>
<gene>
    <name evidence="2" type="ORF">N657DRAFT_377517</name>
</gene>
<keyword evidence="1" id="KW-1133">Transmembrane helix</keyword>
<dbReference type="RefSeq" id="XP_062647897.1">
    <property type="nucleotide sequence ID" value="XM_062787098.1"/>
</dbReference>
<dbReference type="Proteomes" id="UP001302602">
    <property type="component" value="Unassembled WGS sequence"/>
</dbReference>